<dbReference type="Proteomes" id="UP001212841">
    <property type="component" value="Unassembled WGS sequence"/>
</dbReference>
<accession>A0AAD5S9V6</accession>
<sequence length="232" mass="24987">MEVVIDAAEQVGKPITDTLEEVIVVSHDARRLGDVGASEDLIWRSLNVNRLVLANDGSDYGVCYFLVPDAGILYKSFGRKSRDVVKACREASQEAIRRVIETGRIEVLGEELSEAGGDCFARATFNSNAPRAYGLAAHCARVIQVLLRVGQKAEAAASSASNLVIRSSHMTGSSSMAAVACGQVPPRRLRRHRCALHEVRVDAVEMRPPPTIGSTCSQPQPDLINNDGDSTC</sequence>
<name>A0AAD5S9V6_9FUNG</name>
<organism evidence="2 3">
    <name type="scientific">Rhizophlyctis rosea</name>
    <dbReference type="NCBI Taxonomy" id="64517"/>
    <lineage>
        <taxon>Eukaryota</taxon>
        <taxon>Fungi</taxon>
        <taxon>Fungi incertae sedis</taxon>
        <taxon>Chytridiomycota</taxon>
        <taxon>Chytridiomycota incertae sedis</taxon>
        <taxon>Chytridiomycetes</taxon>
        <taxon>Rhizophlyctidales</taxon>
        <taxon>Rhizophlyctidaceae</taxon>
        <taxon>Rhizophlyctis</taxon>
    </lineage>
</organism>
<feature type="region of interest" description="Disordered" evidence="1">
    <location>
        <begin position="208"/>
        <end position="232"/>
    </location>
</feature>
<evidence type="ECO:0000313" key="3">
    <source>
        <dbReference type="Proteomes" id="UP001212841"/>
    </source>
</evidence>
<dbReference type="EMBL" id="JADGJD010000895">
    <property type="protein sequence ID" value="KAJ3047817.1"/>
    <property type="molecule type" value="Genomic_DNA"/>
</dbReference>
<dbReference type="AlphaFoldDB" id="A0AAD5S9V6"/>
<gene>
    <name evidence="2" type="ORF">HK097_011146</name>
</gene>
<keyword evidence="3" id="KW-1185">Reference proteome</keyword>
<evidence type="ECO:0000313" key="2">
    <source>
        <dbReference type="EMBL" id="KAJ3047817.1"/>
    </source>
</evidence>
<evidence type="ECO:0000256" key="1">
    <source>
        <dbReference type="SAM" id="MobiDB-lite"/>
    </source>
</evidence>
<comment type="caution">
    <text evidence="2">The sequence shown here is derived from an EMBL/GenBank/DDBJ whole genome shotgun (WGS) entry which is preliminary data.</text>
</comment>
<reference evidence="2" key="1">
    <citation type="submission" date="2020-05" db="EMBL/GenBank/DDBJ databases">
        <title>Phylogenomic resolution of chytrid fungi.</title>
        <authorList>
            <person name="Stajich J.E."/>
            <person name="Amses K."/>
            <person name="Simmons R."/>
            <person name="Seto K."/>
            <person name="Myers J."/>
            <person name="Bonds A."/>
            <person name="Quandt C.A."/>
            <person name="Barry K."/>
            <person name="Liu P."/>
            <person name="Grigoriev I."/>
            <person name="Longcore J.E."/>
            <person name="James T.Y."/>
        </authorList>
    </citation>
    <scope>NUCLEOTIDE SEQUENCE</scope>
    <source>
        <strain evidence="2">JEL0318</strain>
    </source>
</reference>
<protein>
    <submittedName>
        <fullName evidence="2">Uncharacterized protein</fullName>
    </submittedName>
</protein>
<proteinExistence type="predicted"/>